<dbReference type="GO" id="GO:0005525">
    <property type="term" value="F:GTP binding"/>
    <property type="evidence" value="ECO:0007669"/>
    <property type="project" value="UniProtKB-KW"/>
</dbReference>
<dbReference type="PANTHER" id="PTHR45709:SF2">
    <property type="entry name" value="LARGE SUBUNIT GTPASE 1 HOMOLOG"/>
    <property type="match status" value="1"/>
</dbReference>
<feature type="region of interest" description="Disordered" evidence="6">
    <location>
        <begin position="1"/>
        <end position="35"/>
    </location>
</feature>
<keyword evidence="4" id="KW-0342">GTP-binding</keyword>
<protein>
    <recommendedName>
        <fullName evidence="7">G domain-containing protein</fullName>
    </recommendedName>
</protein>
<dbReference type="PANTHER" id="PTHR45709">
    <property type="entry name" value="LARGE SUBUNIT GTPASE 1 HOMOLOG-RELATED"/>
    <property type="match status" value="1"/>
</dbReference>
<dbReference type="AlphaFoldDB" id="A0A4T0H0J3"/>
<keyword evidence="1" id="KW-0963">Cytoplasm</keyword>
<name>A0A4T0H0J3_WALIC</name>
<evidence type="ECO:0000256" key="5">
    <source>
        <dbReference type="SAM" id="Coils"/>
    </source>
</evidence>
<feature type="region of interest" description="Disordered" evidence="6">
    <location>
        <begin position="700"/>
        <end position="719"/>
    </location>
</feature>
<dbReference type="EMBL" id="SPOF01000055">
    <property type="protein sequence ID" value="TIB08638.1"/>
    <property type="molecule type" value="Genomic_DNA"/>
</dbReference>
<feature type="region of interest" description="Disordered" evidence="6">
    <location>
        <begin position="306"/>
        <end position="330"/>
    </location>
</feature>
<proteinExistence type="predicted"/>
<dbReference type="Proteomes" id="UP000306954">
    <property type="component" value="Unassembled WGS sequence"/>
</dbReference>
<feature type="domain" description="G" evidence="7">
    <location>
        <begin position="423"/>
        <end position="478"/>
    </location>
</feature>
<dbReference type="GO" id="GO:0003924">
    <property type="term" value="F:GTPase activity"/>
    <property type="evidence" value="ECO:0007669"/>
    <property type="project" value="InterPro"/>
</dbReference>
<feature type="compositionally biased region" description="Basic residues" evidence="6">
    <location>
        <begin position="1"/>
        <end position="10"/>
    </location>
</feature>
<evidence type="ECO:0000256" key="4">
    <source>
        <dbReference type="ARBA" id="ARBA00023134"/>
    </source>
</evidence>
<dbReference type="GO" id="GO:0000054">
    <property type="term" value="P:ribosomal subunit export from nucleus"/>
    <property type="evidence" value="ECO:0007669"/>
    <property type="project" value="TreeGrafter"/>
</dbReference>
<dbReference type="GO" id="GO:0005829">
    <property type="term" value="C:cytosol"/>
    <property type="evidence" value="ECO:0007669"/>
    <property type="project" value="TreeGrafter"/>
</dbReference>
<gene>
    <name evidence="8" type="ORF">E3P90_03621</name>
</gene>
<keyword evidence="2" id="KW-0547">Nucleotide-binding</keyword>
<dbReference type="InterPro" id="IPR006073">
    <property type="entry name" value="GTP-bd"/>
</dbReference>
<reference evidence="8 9" key="1">
    <citation type="submission" date="2019-03" db="EMBL/GenBank/DDBJ databases">
        <title>Sequencing 23 genomes of Wallemia ichthyophaga.</title>
        <authorList>
            <person name="Gostincar C."/>
        </authorList>
    </citation>
    <scope>NUCLEOTIDE SEQUENCE [LARGE SCALE GENOMIC DNA]</scope>
    <source>
        <strain evidence="8 9">EXF-8621</strain>
    </source>
</reference>
<sequence length="719" mass="79889">MSKPLPRNRKNPGLGRALINNQRKEPPKDTQMHTTDYGVSSITQEKDLDEFLNTAAMAETEFTAEKNKNVTVIQHPSVAGHANPFLLSHEEEVQVKKKHDLNRDQLKLPQRPEWSTSTTPAQLDKSERESFLNWRRDLALLIESDDSLLLTPYERNLNVWRQLWRVIERSQLVVQIVDGRNPQMFWARDLDPYTRKMGAKEVHWRTEGTMQGEGKRSLVLINKADLLDVEQRQRWADYFDAQGIRYAFFSALNASELIEQLRVVRQVRDEILNADEVAEVAEEQEQQRKQLEVQDIVESAGLDGLKGEEQKHPHSQDHSHPPHHPPIESAEGYVSHARGLPVNVDEAINAVEKLKTGEEVGDQGDGKAHNQDTVAAESTTPAPPPSQQSEQRRTRVLNIVELEQLFIDEAPDLSYLPAGHKLTVGLVGYPNVGKSSTLNALLGAHRVSVSSTPGKTKHLQTHLLGKSLVLCDCPGLVFPQFASTRAELVCDGVLPIDDMRDWRAPLELVARRVPQSVLEGLYGIKIDTRAVEDGGDGVPTAEELATAFAVARGFTRQGSSGGNPDEQRAARIILKDYINAKLVFCHPPPGVSADEFNAAMRRRLQARARALGRRLIGSEQGKVQSMKGASHARSLDHTFFQKNPAKLTPTLAGKAAEQHGDFSRVNMYPHQGIVADDGTLLKGRKAKQAMADAGIDVASSKKHFKGGKRVKKRSGAGYD</sequence>
<feature type="coiled-coil region" evidence="5">
    <location>
        <begin position="264"/>
        <end position="294"/>
    </location>
</feature>
<dbReference type="InterPro" id="IPR043358">
    <property type="entry name" value="GNL1-like"/>
</dbReference>
<evidence type="ECO:0000256" key="3">
    <source>
        <dbReference type="ARBA" id="ARBA00022801"/>
    </source>
</evidence>
<evidence type="ECO:0000313" key="8">
    <source>
        <dbReference type="EMBL" id="TIB08638.1"/>
    </source>
</evidence>
<dbReference type="SUPFAM" id="SSF52540">
    <property type="entry name" value="P-loop containing nucleoside triphosphate hydrolases"/>
    <property type="match status" value="1"/>
</dbReference>
<comment type="caution">
    <text evidence="8">The sequence shown here is derived from an EMBL/GenBank/DDBJ whole genome shotgun (WGS) entry which is preliminary data.</text>
</comment>
<dbReference type="Pfam" id="PF01926">
    <property type="entry name" value="MMR_HSR1"/>
    <property type="match status" value="1"/>
</dbReference>
<keyword evidence="3" id="KW-0378">Hydrolase</keyword>
<feature type="compositionally biased region" description="Basic and acidic residues" evidence="6">
    <location>
        <begin position="357"/>
        <end position="370"/>
    </location>
</feature>
<evidence type="ECO:0000256" key="6">
    <source>
        <dbReference type="SAM" id="MobiDB-lite"/>
    </source>
</evidence>
<keyword evidence="5" id="KW-0175">Coiled coil</keyword>
<evidence type="ECO:0000256" key="2">
    <source>
        <dbReference type="ARBA" id="ARBA00022741"/>
    </source>
</evidence>
<feature type="compositionally biased region" description="Basic and acidic residues" evidence="6">
    <location>
        <begin position="306"/>
        <end position="320"/>
    </location>
</feature>
<evidence type="ECO:0000256" key="1">
    <source>
        <dbReference type="ARBA" id="ARBA00022490"/>
    </source>
</evidence>
<dbReference type="InterPro" id="IPR027417">
    <property type="entry name" value="P-loop_NTPase"/>
</dbReference>
<feature type="region of interest" description="Disordered" evidence="6">
    <location>
        <begin position="357"/>
        <end position="392"/>
    </location>
</feature>
<feature type="compositionally biased region" description="Basic and acidic residues" evidence="6">
    <location>
        <begin position="22"/>
        <end position="31"/>
    </location>
</feature>
<evidence type="ECO:0000259" key="7">
    <source>
        <dbReference type="Pfam" id="PF01926"/>
    </source>
</evidence>
<evidence type="ECO:0000313" key="9">
    <source>
        <dbReference type="Proteomes" id="UP000306954"/>
    </source>
</evidence>
<organism evidence="8 9">
    <name type="scientific">Wallemia ichthyophaga</name>
    <dbReference type="NCBI Taxonomy" id="245174"/>
    <lineage>
        <taxon>Eukaryota</taxon>
        <taxon>Fungi</taxon>
        <taxon>Dikarya</taxon>
        <taxon>Basidiomycota</taxon>
        <taxon>Wallemiomycotina</taxon>
        <taxon>Wallemiomycetes</taxon>
        <taxon>Wallemiales</taxon>
        <taxon>Wallemiaceae</taxon>
        <taxon>Wallemia</taxon>
    </lineage>
</organism>
<accession>A0A4T0H0J3</accession>
<dbReference type="OMA" id="VNKADMM"/>
<dbReference type="Gene3D" id="3.40.50.300">
    <property type="entry name" value="P-loop containing nucleotide triphosphate hydrolases"/>
    <property type="match status" value="2"/>
</dbReference>